<dbReference type="Pfam" id="PF00814">
    <property type="entry name" value="TsaD"/>
    <property type="match status" value="1"/>
</dbReference>
<dbReference type="InterPro" id="IPR022496">
    <property type="entry name" value="T6A_TsaB"/>
</dbReference>
<dbReference type="InterPro" id="IPR043129">
    <property type="entry name" value="ATPase_NBD"/>
</dbReference>
<comment type="caution">
    <text evidence="2">The sequence shown here is derived from an EMBL/GenBank/DDBJ whole genome shotgun (WGS) entry which is preliminary data.</text>
</comment>
<proteinExistence type="predicted"/>
<evidence type="ECO:0000313" key="2">
    <source>
        <dbReference type="EMBL" id="KJY50015.1"/>
    </source>
</evidence>
<feature type="domain" description="Gcp-like" evidence="1">
    <location>
        <begin position="32"/>
        <end position="177"/>
    </location>
</feature>
<dbReference type="GO" id="GO:0008233">
    <property type="term" value="F:peptidase activity"/>
    <property type="evidence" value="ECO:0007669"/>
    <property type="project" value="UniProtKB-KW"/>
</dbReference>
<gene>
    <name evidence="2" type="ORF">JF70_06980</name>
</gene>
<dbReference type="InterPro" id="IPR000905">
    <property type="entry name" value="Gcp-like_dom"/>
</dbReference>
<protein>
    <submittedName>
        <fullName evidence="2">Putative peptidase M22, glycoprotease</fullName>
    </submittedName>
</protein>
<dbReference type="Proteomes" id="UP000033567">
    <property type="component" value="Unassembled WGS sequence"/>
</dbReference>
<keyword evidence="2" id="KW-0645">Protease</keyword>
<dbReference type="GO" id="GO:0002949">
    <property type="term" value="P:tRNA threonylcarbamoyladenosine modification"/>
    <property type="evidence" value="ECO:0007669"/>
    <property type="project" value="InterPro"/>
</dbReference>
<dbReference type="SUPFAM" id="SSF53067">
    <property type="entry name" value="Actin-like ATPase domain"/>
    <property type="match status" value="1"/>
</dbReference>
<dbReference type="AlphaFoldDB" id="A0A0F4KUE9"/>
<dbReference type="GO" id="GO:0006508">
    <property type="term" value="P:proteolysis"/>
    <property type="evidence" value="ECO:0007669"/>
    <property type="project" value="UniProtKB-KW"/>
</dbReference>
<keyword evidence="2" id="KW-0378">Hydrolase</keyword>
<dbReference type="Gene3D" id="3.30.420.40">
    <property type="match status" value="2"/>
</dbReference>
<name>A0A0F4KUE9_9BIFI</name>
<dbReference type="RefSeq" id="WP_045935308.1">
    <property type="nucleotide sequence ID" value="NZ_KQ033885.1"/>
</dbReference>
<reference evidence="2 3" key="1">
    <citation type="submission" date="2014-12" db="EMBL/GenBank/DDBJ databases">
        <title>Comparative genomics of the lactic acid bacteria isolated from the honey bee gut.</title>
        <authorList>
            <person name="Ellegaard K.M."/>
            <person name="Tamarit D."/>
            <person name="Javelind E."/>
            <person name="Olofsson T."/>
            <person name="Andersson S.G."/>
            <person name="Vasquez A."/>
        </authorList>
    </citation>
    <scope>NUCLEOTIDE SEQUENCE [LARGE SCALE GENOMIC DNA]</scope>
    <source>
        <strain evidence="2 3">Bin7</strain>
    </source>
</reference>
<accession>A0A0F4KUE9</accession>
<evidence type="ECO:0000259" key="1">
    <source>
        <dbReference type="Pfam" id="PF00814"/>
    </source>
</evidence>
<keyword evidence="3" id="KW-1185">Reference proteome</keyword>
<sequence length="262" mass="28632">MSGSDTPLLVIDTSYGSTVGLPGREPCIETDSRSHVERLQVNIAKVMDQAGLSADDLRTIVVGLGPAPFTGLRAGIVTAKALAFATGARLLGQDVLEPQARYAYSRFKQQDQDHSRLLVLAVNDARRRQLYYRLFDDFGDVEAPARPLTEMSIDYPAAICEKIAAVVEESESVDPRPVTLVVSGHGAGRYADQWQRPDKHPGIRVVLDEGSFLEDRTRGTGLMAACACRRAQRGLIDPVEPLYLRRPDVSVPNPLKHVAVQS</sequence>
<organism evidence="2 3">
    <name type="scientific">Bifidobacterium mellis</name>
    <dbReference type="NCBI Taxonomy" id="1293823"/>
    <lineage>
        <taxon>Bacteria</taxon>
        <taxon>Bacillati</taxon>
        <taxon>Actinomycetota</taxon>
        <taxon>Actinomycetes</taxon>
        <taxon>Bifidobacteriales</taxon>
        <taxon>Bifidobacteriaceae</taxon>
        <taxon>Bifidobacterium</taxon>
    </lineage>
</organism>
<dbReference type="EMBL" id="JWMF01000007">
    <property type="protein sequence ID" value="KJY50015.1"/>
    <property type="molecule type" value="Genomic_DNA"/>
</dbReference>
<dbReference type="NCBIfam" id="TIGR03725">
    <property type="entry name" value="T6A_YeaZ"/>
    <property type="match status" value="1"/>
</dbReference>
<dbReference type="PATRIC" id="fig|1684.5.peg.737"/>
<evidence type="ECO:0000313" key="3">
    <source>
        <dbReference type="Proteomes" id="UP000033567"/>
    </source>
</evidence>